<dbReference type="InParanoid" id="A0A066VIU8"/>
<comment type="caution">
    <text evidence="3">The sequence shown here is derived from an EMBL/GenBank/DDBJ whole genome shotgun (WGS) entry which is preliminary data.</text>
</comment>
<feature type="coiled-coil region" evidence="1">
    <location>
        <begin position="32"/>
        <end position="118"/>
    </location>
</feature>
<feature type="compositionally biased region" description="Low complexity" evidence="2">
    <location>
        <begin position="631"/>
        <end position="652"/>
    </location>
</feature>
<feature type="compositionally biased region" description="Low complexity" evidence="2">
    <location>
        <begin position="322"/>
        <end position="341"/>
    </location>
</feature>
<dbReference type="EMBL" id="JMSN01000117">
    <property type="protein sequence ID" value="KDN38510.1"/>
    <property type="molecule type" value="Genomic_DNA"/>
</dbReference>
<feature type="compositionally biased region" description="Basic and acidic residues" evidence="2">
    <location>
        <begin position="433"/>
        <end position="448"/>
    </location>
</feature>
<feature type="region of interest" description="Disordered" evidence="2">
    <location>
        <begin position="433"/>
        <end position="467"/>
    </location>
</feature>
<keyword evidence="1" id="KW-0175">Coiled coil</keyword>
<feature type="compositionally biased region" description="Low complexity" evidence="2">
    <location>
        <begin position="935"/>
        <end position="964"/>
    </location>
</feature>
<feature type="compositionally biased region" description="Polar residues" evidence="2">
    <location>
        <begin position="449"/>
        <end position="459"/>
    </location>
</feature>
<feature type="region of interest" description="Disordered" evidence="2">
    <location>
        <begin position="631"/>
        <end position="671"/>
    </location>
</feature>
<keyword evidence="4" id="KW-1185">Reference proteome</keyword>
<feature type="coiled-coil region" evidence="1">
    <location>
        <begin position="148"/>
        <end position="193"/>
    </location>
</feature>
<dbReference type="OMA" id="SETPEYQ"/>
<evidence type="ECO:0000256" key="1">
    <source>
        <dbReference type="SAM" id="Coils"/>
    </source>
</evidence>
<feature type="region of interest" description="Disordered" evidence="2">
    <location>
        <begin position="843"/>
        <end position="901"/>
    </location>
</feature>
<proteinExistence type="predicted"/>
<protein>
    <submittedName>
        <fullName evidence="3">Uncharacterized protein</fullName>
    </submittedName>
</protein>
<evidence type="ECO:0000256" key="2">
    <source>
        <dbReference type="SAM" id="MobiDB-lite"/>
    </source>
</evidence>
<feature type="compositionally biased region" description="Low complexity" evidence="2">
    <location>
        <begin position="884"/>
        <end position="901"/>
    </location>
</feature>
<name>A0A066VIU8_TILAU</name>
<feature type="compositionally biased region" description="Polar residues" evidence="2">
    <location>
        <begin position="342"/>
        <end position="351"/>
    </location>
</feature>
<evidence type="ECO:0000313" key="3">
    <source>
        <dbReference type="EMBL" id="KDN38510.1"/>
    </source>
</evidence>
<reference evidence="3 4" key="1">
    <citation type="submission" date="2014-05" db="EMBL/GenBank/DDBJ databases">
        <title>Draft genome sequence of a rare smut relative, Tilletiaria anomala UBC 951.</title>
        <authorList>
            <consortium name="DOE Joint Genome Institute"/>
            <person name="Toome M."/>
            <person name="Kuo A."/>
            <person name="Henrissat B."/>
            <person name="Lipzen A."/>
            <person name="Tritt A."/>
            <person name="Yoshinaga Y."/>
            <person name="Zane M."/>
            <person name="Barry K."/>
            <person name="Grigoriev I.V."/>
            <person name="Spatafora J.W."/>
            <person name="Aimea M.C."/>
        </authorList>
    </citation>
    <scope>NUCLEOTIDE SEQUENCE [LARGE SCALE GENOMIC DNA]</scope>
    <source>
        <strain evidence="3 4">UBC 951</strain>
    </source>
</reference>
<feature type="region of interest" description="Disordered" evidence="2">
    <location>
        <begin position="930"/>
        <end position="997"/>
    </location>
</feature>
<dbReference type="GeneID" id="25262622"/>
<dbReference type="STRING" id="1037660.A0A066VIU8"/>
<dbReference type="OrthoDB" id="4088568at2759"/>
<accession>A0A066VIU8</accession>
<sequence length="1015" mass="106177">MSKLSSSIKESSSLQRQLAQSNLNLEAADSSNRILLHELDEVRNALSKTRKEHAKCALTVARAEKLSKELEDVRQESIAMRKREEASTSLAKRIGRRNEELVEQLKRKVEELEVLSRRDRPVDVGSDAIERAKERLRMGADVRGSGGAKVMRAEMEATEDAYQEMLQMLVQESESLKEENRYLKEMLEAKNEETAVLKEAQMPRSFGSTHGAHRRSLNLATSASVASPTTVYSPAATAYNDSAPLGDELMAAAATAHTVSSAVGQQQQQKRTDSPKPALLVSPPSRTSLLPDMPRAPTLASNASDRSSTKEKEGGDDDSEYAAGTGVAAAAASPAPAQTQALSDLSSQLSRKGSLLPRSGEKDTRTQQLSNLLDSVQRLFTRLSTADVNTLSRRLQRQHLTGDVGHLARTTLNSIMRDVEGLREHFRRLVEQEARTRDKEKDKEREDCGSSTTSGSNNKADGGSGSSESLLARREFFALIKTFKDLFVEIGRLRTCVNEVHLQPSHAAKLLQEHLGLEPMEERGLLPGAEWLSKMWAGASAPLGGGGSASAGAGVAGKAGNTTLSAGSGLQGASTGEIERAAANSPLAATQSFATRAVTLRGGASVRAAPRAEASVVSTTAVAVAVAANSAPANEAAASSPSGSTDPSDPTSLNQPRLRPNPNLGRKSLTRVQSRNLSGLFAGSVALSSPTAGGWDLVDRREASSAGTSASAALSANARLGAGLIPNRGGPMQRPLSRIVDDDEVSLHHGRSGHGGSRADDDGFRGALLERTLRPRGLSDSSIHSTFVEHGDASASGTSATLAASAAATATRPSPISRLITASSLALQVSSSGAHATARAIRADEVARTDSPALSEDSASTTGIFSGFGPSASEGKRGGDAVNTSSSSSTDGSKAPSSSTASFFPSLASLRPTASLAILGLSRTGAAGEATGAQSSSTLTNTSFSTSPSTSAHASTSLLAPSSPVDKQMGSSASSTAKEIAMPSRKGARHARKSSIGDQALSQSYAYKTMHRTQF</sequence>
<dbReference type="HOGENOM" id="CLU_297025_0_0_1"/>
<organism evidence="3 4">
    <name type="scientific">Tilletiaria anomala (strain ATCC 24038 / CBS 436.72 / UBC 951)</name>
    <dbReference type="NCBI Taxonomy" id="1037660"/>
    <lineage>
        <taxon>Eukaryota</taxon>
        <taxon>Fungi</taxon>
        <taxon>Dikarya</taxon>
        <taxon>Basidiomycota</taxon>
        <taxon>Ustilaginomycotina</taxon>
        <taxon>Exobasidiomycetes</taxon>
        <taxon>Georgefischeriales</taxon>
        <taxon>Tilletiariaceae</taxon>
        <taxon>Tilletiaria</taxon>
    </lineage>
</organism>
<dbReference type="RefSeq" id="XP_013240729.1">
    <property type="nucleotide sequence ID" value="XM_013385275.1"/>
</dbReference>
<evidence type="ECO:0000313" key="4">
    <source>
        <dbReference type="Proteomes" id="UP000027361"/>
    </source>
</evidence>
<gene>
    <name evidence="3" type="ORF">K437DRAFT_22735</name>
</gene>
<feature type="region of interest" description="Disordered" evidence="2">
    <location>
        <begin position="260"/>
        <end position="367"/>
    </location>
</feature>
<dbReference type="AlphaFoldDB" id="A0A066VIU8"/>
<dbReference type="Proteomes" id="UP000027361">
    <property type="component" value="Unassembled WGS sequence"/>
</dbReference>